<dbReference type="SUPFAM" id="SSF53067">
    <property type="entry name" value="Actin-like ATPase domain"/>
    <property type="match status" value="1"/>
</dbReference>
<comment type="caution">
    <text evidence="5">The sequence shown here is derived from an EMBL/GenBank/DDBJ whole genome shotgun (WGS) entry which is preliminary data.</text>
</comment>
<protein>
    <recommendedName>
        <fullName evidence="3">Glucokinase</fullName>
        <ecNumber evidence="3">2.7.1.2</ecNumber>
    </recommendedName>
    <alternativeName>
        <fullName evidence="3">Glucose kinase</fullName>
    </alternativeName>
</protein>
<dbReference type="GO" id="GO:0004340">
    <property type="term" value="F:glucokinase activity"/>
    <property type="evidence" value="ECO:0007669"/>
    <property type="project" value="UniProtKB-EC"/>
</dbReference>
<name>A0ABU5ILV8_9BURK</name>
<dbReference type="EMBL" id="JAXOJX010000052">
    <property type="protein sequence ID" value="MDZ5459865.1"/>
    <property type="molecule type" value="Genomic_DNA"/>
</dbReference>
<keyword evidence="6" id="KW-1185">Reference proteome</keyword>
<evidence type="ECO:0000313" key="5">
    <source>
        <dbReference type="EMBL" id="MDZ5459865.1"/>
    </source>
</evidence>
<dbReference type="CDD" id="cd24008">
    <property type="entry name" value="ASKHA_NBD_GLK"/>
    <property type="match status" value="1"/>
</dbReference>
<dbReference type="Pfam" id="PF02685">
    <property type="entry name" value="Glucokinase"/>
    <property type="match status" value="1"/>
</dbReference>
<dbReference type="InterPro" id="IPR050201">
    <property type="entry name" value="Bacterial_glucokinase"/>
</dbReference>
<comment type="similarity">
    <text evidence="3 4">Belongs to the bacterial glucokinase family.</text>
</comment>
<dbReference type="HAMAP" id="MF_00524">
    <property type="entry name" value="Glucokinase"/>
    <property type="match status" value="1"/>
</dbReference>
<keyword evidence="3" id="KW-0067">ATP-binding</keyword>
<reference evidence="5 6" key="1">
    <citation type="submission" date="2023-11" db="EMBL/GenBank/DDBJ databases">
        <title>Draft genome of Azohydromonas lata strain H1 (DSM1123), a polyhydroxyalkanoate producer.</title>
        <authorList>
            <person name="Traversa D."/>
            <person name="D'Addabbo P."/>
            <person name="Pazzani C."/>
            <person name="Manzari C."/>
            <person name="Chiara M."/>
            <person name="Scrascia M."/>
        </authorList>
    </citation>
    <scope>NUCLEOTIDE SEQUENCE [LARGE SCALE GENOMIC DNA]</scope>
    <source>
        <strain evidence="5 6">H1</strain>
    </source>
</reference>
<dbReference type="PANTHER" id="PTHR47690:SF1">
    <property type="entry name" value="GLUCOKINASE"/>
    <property type="match status" value="1"/>
</dbReference>
<dbReference type="EC" id="2.7.1.2" evidence="3"/>
<evidence type="ECO:0000313" key="6">
    <source>
        <dbReference type="Proteomes" id="UP001293718"/>
    </source>
</evidence>
<sequence>MGPLRLVGDVGGTNARFALVRGARGLPQMQRTLATTDHPDLASAVETYLESLHGFPERPVEAAVAIACAVQGDGLRMTNSRWQFSIEATRQRLGLRRLLMLNDWEAMAHAVPAFQPQDLLHLGGGAPDALAPCVLLGPGTGLGVSSLVRSRGGEWVAVAGEGGHATLAPGGPREADILRATWSEHRHVSAERLISGMGLENLYRAIARLDGVMPQPLTAAQVCERGLAGTDAQCAEAVDTFCSLLGSVAGNLALTLGARGGVYFGGGILGRFGEDYLLRRSPLRAAFEAKGRFAGYLERIPTFLIRAPQPALLGAAAALGE</sequence>
<dbReference type="NCBIfam" id="TIGR00749">
    <property type="entry name" value="glk"/>
    <property type="match status" value="1"/>
</dbReference>
<keyword evidence="3" id="KW-0547">Nucleotide-binding</keyword>
<organism evidence="5 6">
    <name type="scientific">Azohydromonas lata</name>
    <dbReference type="NCBI Taxonomy" id="45677"/>
    <lineage>
        <taxon>Bacteria</taxon>
        <taxon>Pseudomonadati</taxon>
        <taxon>Pseudomonadota</taxon>
        <taxon>Betaproteobacteria</taxon>
        <taxon>Burkholderiales</taxon>
        <taxon>Sphaerotilaceae</taxon>
        <taxon>Azohydromonas</taxon>
    </lineage>
</organism>
<dbReference type="Proteomes" id="UP001293718">
    <property type="component" value="Unassembled WGS sequence"/>
</dbReference>
<keyword evidence="3" id="KW-0963">Cytoplasm</keyword>
<comment type="subcellular location">
    <subcellularLocation>
        <location evidence="3">Cytoplasm</location>
    </subcellularLocation>
</comment>
<gene>
    <name evidence="3 5" type="primary">glk</name>
    <name evidence="5" type="ORF">SM757_25105</name>
</gene>
<dbReference type="Gene3D" id="3.30.420.40">
    <property type="match status" value="1"/>
</dbReference>
<keyword evidence="1 3" id="KW-0808">Transferase</keyword>
<comment type="catalytic activity">
    <reaction evidence="3">
        <text>D-glucose + ATP = D-glucose 6-phosphate + ADP + H(+)</text>
        <dbReference type="Rhea" id="RHEA:17825"/>
        <dbReference type="ChEBI" id="CHEBI:4167"/>
        <dbReference type="ChEBI" id="CHEBI:15378"/>
        <dbReference type="ChEBI" id="CHEBI:30616"/>
        <dbReference type="ChEBI" id="CHEBI:61548"/>
        <dbReference type="ChEBI" id="CHEBI:456216"/>
        <dbReference type="EC" id="2.7.1.2"/>
    </reaction>
</comment>
<dbReference type="InterPro" id="IPR043129">
    <property type="entry name" value="ATPase_NBD"/>
</dbReference>
<dbReference type="InterPro" id="IPR003836">
    <property type="entry name" value="Glucokinase"/>
</dbReference>
<evidence type="ECO:0000256" key="2">
    <source>
        <dbReference type="ARBA" id="ARBA00022777"/>
    </source>
</evidence>
<dbReference type="PANTHER" id="PTHR47690">
    <property type="entry name" value="GLUCOKINASE"/>
    <property type="match status" value="1"/>
</dbReference>
<keyword evidence="2 3" id="KW-0418">Kinase</keyword>
<evidence type="ECO:0000256" key="4">
    <source>
        <dbReference type="RuleBase" id="RU004046"/>
    </source>
</evidence>
<dbReference type="Gene3D" id="3.40.367.20">
    <property type="match status" value="1"/>
</dbReference>
<proteinExistence type="inferred from homology"/>
<keyword evidence="3" id="KW-0324">Glycolysis</keyword>
<evidence type="ECO:0000256" key="1">
    <source>
        <dbReference type="ARBA" id="ARBA00022679"/>
    </source>
</evidence>
<dbReference type="RefSeq" id="WP_322467488.1">
    <property type="nucleotide sequence ID" value="NZ_JAXOJX010000052.1"/>
</dbReference>
<accession>A0ABU5ILV8</accession>
<feature type="binding site" evidence="3">
    <location>
        <begin position="8"/>
        <end position="13"/>
    </location>
    <ligand>
        <name>ATP</name>
        <dbReference type="ChEBI" id="CHEBI:30616"/>
    </ligand>
</feature>
<evidence type="ECO:0000256" key="3">
    <source>
        <dbReference type="HAMAP-Rule" id="MF_00524"/>
    </source>
</evidence>